<gene>
    <name evidence="6" type="ORF">A2150_04265</name>
</gene>
<dbReference type="PANTHER" id="PTHR43289">
    <property type="entry name" value="MITOGEN-ACTIVATED PROTEIN KINASE KINASE KINASE 20-RELATED"/>
    <property type="match status" value="1"/>
</dbReference>
<protein>
    <recommendedName>
        <fullName evidence="5">Protein kinase domain-containing protein</fullName>
    </recommendedName>
</protein>
<keyword evidence="4" id="KW-0067">ATP-binding</keyword>
<evidence type="ECO:0000259" key="5">
    <source>
        <dbReference type="PROSITE" id="PS50011"/>
    </source>
</evidence>
<dbReference type="InterPro" id="IPR011009">
    <property type="entry name" value="Kinase-like_dom_sf"/>
</dbReference>
<dbReference type="CDD" id="cd00293">
    <property type="entry name" value="USP-like"/>
    <property type="match status" value="1"/>
</dbReference>
<keyword evidence="3" id="KW-0418">Kinase</keyword>
<organism evidence="6 7">
    <name type="scientific">Candidatus Muproteobacteria bacterium RBG_16_64_11</name>
    <dbReference type="NCBI Taxonomy" id="1817758"/>
    <lineage>
        <taxon>Bacteria</taxon>
        <taxon>Pseudomonadati</taxon>
        <taxon>Pseudomonadota</taxon>
        <taxon>Candidatus Muproteobacteria</taxon>
    </lineage>
</organism>
<dbReference type="GO" id="GO:0004674">
    <property type="term" value="F:protein serine/threonine kinase activity"/>
    <property type="evidence" value="ECO:0007669"/>
    <property type="project" value="TreeGrafter"/>
</dbReference>
<dbReference type="InterPro" id="IPR006016">
    <property type="entry name" value="UspA"/>
</dbReference>
<dbReference type="Gene3D" id="3.40.50.620">
    <property type="entry name" value="HUPs"/>
    <property type="match status" value="1"/>
</dbReference>
<dbReference type="InterPro" id="IPR014729">
    <property type="entry name" value="Rossmann-like_a/b/a_fold"/>
</dbReference>
<dbReference type="Gene3D" id="3.30.200.20">
    <property type="entry name" value="Phosphorylase Kinase, domain 1"/>
    <property type="match status" value="1"/>
</dbReference>
<keyword evidence="1" id="KW-0808">Transferase</keyword>
<evidence type="ECO:0000256" key="2">
    <source>
        <dbReference type="ARBA" id="ARBA00022741"/>
    </source>
</evidence>
<dbReference type="PROSITE" id="PS50011">
    <property type="entry name" value="PROTEIN_KINASE_DOM"/>
    <property type="match status" value="1"/>
</dbReference>
<dbReference type="GO" id="GO:0005524">
    <property type="term" value="F:ATP binding"/>
    <property type="evidence" value="ECO:0007669"/>
    <property type="project" value="UniProtKB-KW"/>
</dbReference>
<dbReference type="AlphaFoldDB" id="A0A1F6THT4"/>
<dbReference type="CDD" id="cd14014">
    <property type="entry name" value="STKc_PknB_like"/>
    <property type="match status" value="1"/>
</dbReference>
<dbReference type="Pfam" id="PF00069">
    <property type="entry name" value="Pkinase"/>
    <property type="match status" value="1"/>
</dbReference>
<comment type="caution">
    <text evidence="6">The sequence shown here is derived from an EMBL/GenBank/DDBJ whole genome shotgun (WGS) entry which is preliminary data.</text>
</comment>
<accession>A0A1F6THT4</accession>
<dbReference type="STRING" id="1817758.A2150_04265"/>
<reference evidence="6 7" key="1">
    <citation type="journal article" date="2016" name="Nat. Commun.">
        <title>Thousands of microbial genomes shed light on interconnected biogeochemical processes in an aquifer system.</title>
        <authorList>
            <person name="Anantharaman K."/>
            <person name="Brown C.T."/>
            <person name="Hug L.A."/>
            <person name="Sharon I."/>
            <person name="Castelle C.J."/>
            <person name="Probst A.J."/>
            <person name="Thomas B.C."/>
            <person name="Singh A."/>
            <person name="Wilkins M.J."/>
            <person name="Karaoz U."/>
            <person name="Brodie E.L."/>
            <person name="Williams K.H."/>
            <person name="Hubbard S.S."/>
            <person name="Banfield J.F."/>
        </authorList>
    </citation>
    <scope>NUCLEOTIDE SEQUENCE [LARGE SCALE GENOMIC DNA]</scope>
</reference>
<dbReference type="Gene3D" id="1.10.510.10">
    <property type="entry name" value="Transferase(Phosphotransferase) domain 1"/>
    <property type="match status" value="1"/>
</dbReference>
<proteinExistence type="predicted"/>
<name>A0A1F6THT4_9PROT</name>
<dbReference type="EMBL" id="MFSS01000014">
    <property type="protein sequence ID" value="OGI44700.1"/>
    <property type="molecule type" value="Genomic_DNA"/>
</dbReference>
<feature type="domain" description="Protein kinase" evidence="5">
    <location>
        <begin position="4"/>
        <end position="265"/>
    </location>
</feature>
<evidence type="ECO:0000313" key="7">
    <source>
        <dbReference type="Proteomes" id="UP000177925"/>
    </source>
</evidence>
<dbReference type="SUPFAM" id="SSF52402">
    <property type="entry name" value="Adenine nucleotide alpha hydrolases-like"/>
    <property type="match status" value="1"/>
</dbReference>
<dbReference type="PANTHER" id="PTHR43289:SF34">
    <property type="entry name" value="SERINE_THREONINE-PROTEIN KINASE YBDM-RELATED"/>
    <property type="match status" value="1"/>
</dbReference>
<evidence type="ECO:0000313" key="6">
    <source>
        <dbReference type="EMBL" id="OGI44700.1"/>
    </source>
</evidence>
<keyword evidence="2" id="KW-0547">Nucleotide-binding</keyword>
<sequence length="450" mass="50623">MAGFRIGALLHEGGMARIYRVTHPRHSLPMVMKLPRLEPEAPASTLNAFENECRILQRLHGPHVPRFIAADDNAEHPYLVMEFVEGDRLAQAARHAPLAVAELTALAMPVCRALHDLHRQNVIHLDLNPGNVRNRPDGEAVLIDFGLAHHAALPDVLDTAFGEDEGTTAYIAPEQLRHLRSESRSDVYALGAILYQLATGHYPFGRPNLISLKRRLVQPPLPPRFYNPRLPAWLQEIVLHCLEIRPDHRYPTAKRVAYLLAHPEAVALTRRAHRLRPDDHWTRARLWLCSLYRVLENTPPLHPHERLASSPHVLVAIDPARTSAALDEAMRRAVERIARHEKHSYFTCLAVVTGKELETNADALLEHQIAMRRWAKPLHLPPERIVFHALAGGPADKIVEYARQHVVDQIIIGERRRSGAARRFLGGLCSKVTAQAPCTVTVMRPRHSGA</sequence>
<evidence type="ECO:0000256" key="3">
    <source>
        <dbReference type="ARBA" id="ARBA00022777"/>
    </source>
</evidence>
<dbReference type="InterPro" id="IPR000719">
    <property type="entry name" value="Prot_kinase_dom"/>
</dbReference>
<dbReference type="Proteomes" id="UP000177925">
    <property type="component" value="Unassembled WGS sequence"/>
</dbReference>
<evidence type="ECO:0000256" key="1">
    <source>
        <dbReference type="ARBA" id="ARBA00022679"/>
    </source>
</evidence>
<evidence type="ECO:0000256" key="4">
    <source>
        <dbReference type="ARBA" id="ARBA00022840"/>
    </source>
</evidence>
<dbReference type="SUPFAM" id="SSF56112">
    <property type="entry name" value="Protein kinase-like (PK-like)"/>
    <property type="match status" value="1"/>
</dbReference>
<dbReference type="Pfam" id="PF00582">
    <property type="entry name" value="Usp"/>
    <property type="match status" value="1"/>
</dbReference>